<dbReference type="GO" id="GO:0006508">
    <property type="term" value="P:proteolysis"/>
    <property type="evidence" value="ECO:0007669"/>
    <property type="project" value="UniProtKB-KW"/>
</dbReference>
<feature type="domain" description="Gla" evidence="17">
    <location>
        <begin position="363"/>
        <end position="409"/>
    </location>
</feature>
<comment type="subcellular location">
    <subcellularLocation>
        <location evidence="1">Secreted</location>
    </subcellularLocation>
</comment>
<evidence type="ECO:0000256" key="3">
    <source>
        <dbReference type="ARBA" id="ARBA00022479"/>
    </source>
</evidence>
<dbReference type="GO" id="GO:0005615">
    <property type="term" value="C:extracellular space"/>
    <property type="evidence" value="ECO:0007669"/>
    <property type="project" value="TreeGrafter"/>
</dbReference>
<dbReference type="InterPro" id="IPR009003">
    <property type="entry name" value="Peptidase_S1_PA"/>
</dbReference>
<dbReference type="Pfam" id="PF00089">
    <property type="entry name" value="Trypsin"/>
    <property type="match status" value="1"/>
</dbReference>
<dbReference type="Pfam" id="PF14670">
    <property type="entry name" value="FXa_inhibition"/>
    <property type="match status" value="1"/>
</dbReference>
<dbReference type="InterPro" id="IPR000152">
    <property type="entry name" value="EGF-type_Asp/Asn_hydroxyl_site"/>
</dbReference>
<dbReference type="SUPFAM" id="SSF50494">
    <property type="entry name" value="Trypsin-like serine proteases"/>
    <property type="match status" value="1"/>
</dbReference>
<reference evidence="18 19" key="1">
    <citation type="submission" date="2018-10" db="EMBL/GenBank/DDBJ databases">
        <title>Genome assembly for a Yunnan-Guizhou Plateau 3E fish, Anabarilius grahami (Regan), and its evolutionary and genetic applications.</title>
        <authorList>
            <person name="Jiang W."/>
        </authorList>
    </citation>
    <scope>NUCLEOTIDE SEQUENCE [LARGE SCALE GENOMIC DNA]</scope>
    <source>
        <strain evidence="18">AG-KIZ</strain>
        <tissue evidence="18">Muscle</tissue>
    </source>
</reference>
<gene>
    <name evidence="18" type="ORF">DPX16_4265</name>
</gene>
<evidence type="ECO:0000256" key="9">
    <source>
        <dbReference type="ARBA" id="ARBA00022801"/>
    </source>
</evidence>
<dbReference type="Pfam" id="PF00008">
    <property type="entry name" value="EGF"/>
    <property type="match status" value="1"/>
</dbReference>
<dbReference type="PANTHER" id="PTHR24278:SF34">
    <property type="entry name" value="COAGULATION FACTOR VII,-LIKE"/>
    <property type="match status" value="1"/>
</dbReference>
<dbReference type="InterPro" id="IPR001314">
    <property type="entry name" value="Peptidase_S1A"/>
</dbReference>
<feature type="domain" description="EGF-like" evidence="15">
    <location>
        <begin position="409"/>
        <end position="445"/>
    </location>
</feature>
<evidence type="ECO:0000259" key="15">
    <source>
        <dbReference type="PROSITE" id="PS50026"/>
    </source>
</evidence>
<comment type="similarity">
    <text evidence="2">Belongs to the ADP-ribosylglycohydrolase family.</text>
</comment>
<keyword evidence="10" id="KW-0106">Calcium</keyword>
<evidence type="ECO:0000256" key="7">
    <source>
        <dbReference type="ARBA" id="ARBA00022729"/>
    </source>
</evidence>
<feature type="disulfide bond" evidence="13">
    <location>
        <begin position="435"/>
        <end position="444"/>
    </location>
</feature>
<dbReference type="PROSITE" id="PS50026">
    <property type="entry name" value="EGF_3"/>
    <property type="match status" value="1"/>
</dbReference>
<feature type="domain" description="Peptidase S1" evidence="16">
    <location>
        <begin position="512"/>
        <end position="755"/>
    </location>
</feature>
<dbReference type="InterPro" id="IPR017857">
    <property type="entry name" value="Coagulation_fac-like_Gla_dom"/>
</dbReference>
<keyword evidence="6 14" id="KW-0645">Protease</keyword>
<protein>
    <submittedName>
        <fullName evidence="18">Coagulation factor VII</fullName>
    </submittedName>
</protein>
<evidence type="ECO:0000256" key="4">
    <source>
        <dbReference type="ARBA" id="ARBA00022525"/>
    </source>
</evidence>
<organism evidence="18 19">
    <name type="scientific">Anabarilius grahami</name>
    <name type="common">Kanglang fish</name>
    <name type="synonym">Barilius grahami</name>
    <dbReference type="NCBI Taxonomy" id="495550"/>
    <lineage>
        <taxon>Eukaryota</taxon>
        <taxon>Metazoa</taxon>
        <taxon>Chordata</taxon>
        <taxon>Craniata</taxon>
        <taxon>Vertebrata</taxon>
        <taxon>Euteleostomi</taxon>
        <taxon>Actinopterygii</taxon>
        <taxon>Neopterygii</taxon>
        <taxon>Teleostei</taxon>
        <taxon>Ostariophysi</taxon>
        <taxon>Cypriniformes</taxon>
        <taxon>Xenocyprididae</taxon>
        <taxon>Xenocypridinae</taxon>
        <taxon>Xenocypridinae incertae sedis</taxon>
        <taxon>Anabarilius</taxon>
    </lineage>
</organism>
<dbReference type="PRINTS" id="PR00001">
    <property type="entry name" value="GLABLOOD"/>
</dbReference>
<dbReference type="PROSITE" id="PS00134">
    <property type="entry name" value="TRYPSIN_HIS"/>
    <property type="match status" value="1"/>
</dbReference>
<evidence type="ECO:0000256" key="14">
    <source>
        <dbReference type="RuleBase" id="RU363034"/>
    </source>
</evidence>
<dbReference type="AlphaFoldDB" id="A0A3N0YVX2"/>
<dbReference type="Gene3D" id="4.10.740.10">
    <property type="entry name" value="Coagulation Factor IX"/>
    <property type="match status" value="1"/>
</dbReference>
<evidence type="ECO:0000256" key="13">
    <source>
        <dbReference type="PROSITE-ProRule" id="PRU00076"/>
    </source>
</evidence>
<keyword evidence="14" id="KW-0720">Serine protease</keyword>
<dbReference type="InterPro" id="IPR050442">
    <property type="entry name" value="Peptidase_S1_coag_factors"/>
</dbReference>
<evidence type="ECO:0000256" key="11">
    <source>
        <dbReference type="ARBA" id="ARBA00023157"/>
    </source>
</evidence>
<evidence type="ECO:0000256" key="10">
    <source>
        <dbReference type="ARBA" id="ARBA00022837"/>
    </source>
</evidence>
<dbReference type="InterPro" id="IPR035972">
    <property type="entry name" value="GLA-like_dom_SF"/>
</dbReference>
<dbReference type="InterPro" id="IPR018114">
    <property type="entry name" value="TRYPSIN_HIS"/>
</dbReference>
<accession>A0A3N0YVX2</accession>
<dbReference type="InterPro" id="IPR000742">
    <property type="entry name" value="EGF"/>
</dbReference>
<name>A0A3N0YVX2_ANAGA</name>
<evidence type="ECO:0000256" key="8">
    <source>
        <dbReference type="ARBA" id="ARBA00022737"/>
    </source>
</evidence>
<evidence type="ECO:0000313" key="18">
    <source>
        <dbReference type="EMBL" id="ROL50334.1"/>
    </source>
</evidence>
<dbReference type="Gene3D" id="1.10.4080.10">
    <property type="entry name" value="ADP-ribosylation/Crystallin J1"/>
    <property type="match status" value="1"/>
</dbReference>
<comment type="caution">
    <text evidence="13">Lacks conserved residue(s) required for the propagation of feature annotation.</text>
</comment>
<dbReference type="PROSITE" id="PS50240">
    <property type="entry name" value="TRYPSIN_DOM"/>
    <property type="match status" value="1"/>
</dbReference>
<dbReference type="FunFam" id="2.40.10.10:FF:000013">
    <property type="entry name" value="Coagulation factor X"/>
    <property type="match status" value="1"/>
</dbReference>
<sequence length="757" mass="82863">MAQVRRALTEALWGACVADSMSMPVHWYYNTADIRRDFSGWITGLTAPRDTHPSSILRLSNTAGSGRVTGSGSTGDDVVGNVILHDKLKFWTDPRGSVHYHQGLQAGQNTLNALCALRAARVLSAGAFASAADPDARAAVLSDYVEFMTSPGSHADTYAESFHRSFFSDWQELRPTSSREVLEFAELRSKRMLNSSRADGQLNAIGCLPMAIPFVLLSATANEEEAVCAAVELVKLTHPHAQLEPLVSLYARALHATLNGACLRRQAEAALKSPALDAWDACRHFIQRAERFPASSAERLKVHQSAVESLGLACYTQGALTSLFYLAYCFHDDVTGGILTNTNCGVFLSKSEASRPLSHRVRRANSFLEELKLGDLERECLEEICSYEEAREIFTVPEQLEDFWKRYTEVDFCRSGPCQNGATCVDQTNTYICICPVNFEGRLCDKETFPPSSYGCLYRNGGCEHFCVEITNSTHRCDCAPGYTLHTDNSSCVPQGGFPCGRLVEKGVGPRIVKGAVCPKGQCPWQSILCASPPQALLEYSGVYKCGGVILDSQWIVTAAHCVWNKDPSLLQVTVGEHILDKDEGTEQRRKVSKVFIHPRYNHSSTDSDIALLHLLSPVTLDRFALPACLPPANGTFGRTIGAIRMSTVSGWGRLAQSGPPSPVLQRLEVPRVSLDECRAKSGLKVTRNMLCAGFIEGGRDSCQGDSGGPLVTRYRNTWFLTGIVSWGKGCARADVYGIYTRVSVFVEWILKTVASA</sequence>
<dbReference type="PROSITE" id="PS00010">
    <property type="entry name" value="ASX_HYDROXYL"/>
    <property type="match status" value="1"/>
</dbReference>
<dbReference type="SMART" id="SM00020">
    <property type="entry name" value="Tryp_SPc"/>
    <property type="match status" value="1"/>
</dbReference>
<evidence type="ECO:0000313" key="19">
    <source>
        <dbReference type="Proteomes" id="UP000281406"/>
    </source>
</evidence>
<dbReference type="PRINTS" id="PR00722">
    <property type="entry name" value="CHYMOTRYPSIN"/>
</dbReference>
<dbReference type="GO" id="GO:0005509">
    <property type="term" value="F:calcium ion binding"/>
    <property type="evidence" value="ECO:0007669"/>
    <property type="project" value="InterPro"/>
</dbReference>
<dbReference type="InterPro" id="IPR043504">
    <property type="entry name" value="Peptidase_S1_PA_chymotrypsin"/>
</dbReference>
<evidence type="ECO:0000256" key="1">
    <source>
        <dbReference type="ARBA" id="ARBA00004613"/>
    </source>
</evidence>
<dbReference type="OrthoDB" id="10004439at2759"/>
<dbReference type="Proteomes" id="UP000281406">
    <property type="component" value="Unassembled WGS sequence"/>
</dbReference>
<dbReference type="PROSITE" id="PS00011">
    <property type="entry name" value="GLA_1"/>
    <property type="match status" value="1"/>
</dbReference>
<dbReference type="Pfam" id="PF00594">
    <property type="entry name" value="Gla"/>
    <property type="match status" value="1"/>
</dbReference>
<dbReference type="Gene3D" id="2.10.25.10">
    <property type="entry name" value="Laminin"/>
    <property type="match status" value="2"/>
</dbReference>
<dbReference type="InterPro" id="IPR000294">
    <property type="entry name" value="GLA_domain"/>
</dbReference>
<evidence type="ECO:0000256" key="2">
    <source>
        <dbReference type="ARBA" id="ARBA00010702"/>
    </source>
</evidence>
<dbReference type="PROSITE" id="PS00022">
    <property type="entry name" value="EGF_1"/>
    <property type="match status" value="1"/>
</dbReference>
<keyword evidence="8" id="KW-0677">Repeat</keyword>
<dbReference type="Pfam" id="PF03747">
    <property type="entry name" value="ADP_ribosyl_GH"/>
    <property type="match status" value="1"/>
</dbReference>
<evidence type="ECO:0000256" key="5">
    <source>
        <dbReference type="ARBA" id="ARBA00022536"/>
    </source>
</evidence>
<keyword evidence="4" id="KW-0964">Secreted</keyword>
<dbReference type="SMART" id="SM00179">
    <property type="entry name" value="EGF_CA"/>
    <property type="match status" value="1"/>
</dbReference>
<comment type="caution">
    <text evidence="18">The sequence shown here is derived from an EMBL/GenBank/DDBJ whole genome shotgun (WGS) entry which is preliminary data.</text>
</comment>
<dbReference type="FunFam" id="4.10.740.10:FF:000001">
    <property type="entry name" value="vitamin K-dependent protein S"/>
    <property type="match status" value="1"/>
</dbReference>
<keyword evidence="11 13" id="KW-1015">Disulfide bond</keyword>
<dbReference type="PROSITE" id="PS50998">
    <property type="entry name" value="GLA_2"/>
    <property type="match status" value="1"/>
</dbReference>
<dbReference type="CDD" id="cd00190">
    <property type="entry name" value="Tryp_SPc"/>
    <property type="match status" value="1"/>
</dbReference>
<keyword evidence="5 13" id="KW-0245">EGF-like domain</keyword>
<evidence type="ECO:0000259" key="17">
    <source>
        <dbReference type="PROSITE" id="PS50998"/>
    </source>
</evidence>
<dbReference type="InterPro" id="IPR001881">
    <property type="entry name" value="EGF-like_Ca-bd_dom"/>
</dbReference>
<dbReference type="InterPro" id="IPR001254">
    <property type="entry name" value="Trypsin_dom"/>
</dbReference>
<dbReference type="SMART" id="SM00069">
    <property type="entry name" value="GLA"/>
    <property type="match status" value="1"/>
</dbReference>
<dbReference type="SUPFAM" id="SSF101478">
    <property type="entry name" value="ADP-ribosylglycohydrolase"/>
    <property type="match status" value="1"/>
</dbReference>
<proteinExistence type="inferred from homology"/>
<evidence type="ECO:0000256" key="6">
    <source>
        <dbReference type="ARBA" id="ARBA00022670"/>
    </source>
</evidence>
<evidence type="ECO:0000256" key="12">
    <source>
        <dbReference type="ARBA" id="ARBA00023180"/>
    </source>
</evidence>
<keyword evidence="3" id="KW-0301">Gamma-carboxyglutamic acid</keyword>
<dbReference type="SUPFAM" id="SSF57630">
    <property type="entry name" value="GLA-domain"/>
    <property type="match status" value="1"/>
</dbReference>
<dbReference type="EMBL" id="RJVU01021107">
    <property type="protein sequence ID" value="ROL50334.1"/>
    <property type="molecule type" value="Genomic_DNA"/>
</dbReference>
<dbReference type="PROSITE" id="PS00135">
    <property type="entry name" value="TRYPSIN_SER"/>
    <property type="match status" value="1"/>
</dbReference>
<dbReference type="FunFam" id="2.10.25.10:FF:000123">
    <property type="entry name" value="Crumbs homolog 1 (Drosophila)"/>
    <property type="match status" value="1"/>
</dbReference>
<dbReference type="CDD" id="cd00054">
    <property type="entry name" value="EGF_CA"/>
    <property type="match status" value="1"/>
</dbReference>
<dbReference type="InterPro" id="IPR005502">
    <property type="entry name" value="Ribosyl_crysJ1"/>
</dbReference>
<dbReference type="GO" id="GO:0004252">
    <property type="term" value="F:serine-type endopeptidase activity"/>
    <property type="evidence" value="ECO:0007669"/>
    <property type="project" value="InterPro"/>
</dbReference>
<keyword evidence="12" id="KW-0325">Glycoprotein</keyword>
<keyword evidence="7" id="KW-0732">Signal</keyword>
<keyword evidence="19" id="KW-1185">Reference proteome</keyword>
<dbReference type="Gene3D" id="2.40.10.10">
    <property type="entry name" value="Trypsin-like serine proteases"/>
    <property type="match status" value="2"/>
</dbReference>
<dbReference type="InterPro" id="IPR036705">
    <property type="entry name" value="Ribosyl_crysJ1_sf"/>
</dbReference>
<dbReference type="InterPro" id="IPR033116">
    <property type="entry name" value="TRYPSIN_SER"/>
</dbReference>
<evidence type="ECO:0000259" key="16">
    <source>
        <dbReference type="PROSITE" id="PS50240"/>
    </source>
</evidence>
<dbReference type="SUPFAM" id="SSF57196">
    <property type="entry name" value="EGF/Laminin"/>
    <property type="match status" value="1"/>
</dbReference>
<dbReference type="PANTHER" id="PTHR24278">
    <property type="entry name" value="COAGULATION FACTOR"/>
    <property type="match status" value="1"/>
</dbReference>
<keyword evidence="9 14" id="KW-0378">Hydrolase</keyword>
<dbReference type="SMART" id="SM00181">
    <property type="entry name" value="EGF"/>
    <property type="match status" value="2"/>
</dbReference>